<organism evidence="1 2">
    <name type="scientific">Dentiscutata erythropus</name>
    <dbReference type="NCBI Taxonomy" id="1348616"/>
    <lineage>
        <taxon>Eukaryota</taxon>
        <taxon>Fungi</taxon>
        <taxon>Fungi incertae sedis</taxon>
        <taxon>Mucoromycota</taxon>
        <taxon>Glomeromycotina</taxon>
        <taxon>Glomeromycetes</taxon>
        <taxon>Diversisporales</taxon>
        <taxon>Gigasporaceae</taxon>
        <taxon>Dentiscutata</taxon>
    </lineage>
</organism>
<feature type="non-terminal residue" evidence="1">
    <location>
        <position position="1"/>
    </location>
</feature>
<gene>
    <name evidence="1" type="ORF">DERYTH_LOCUS24452</name>
</gene>
<feature type="non-terminal residue" evidence="1">
    <location>
        <position position="71"/>
    </location>
</feature>
<evidence type="ECO:0000313" key="2">
    <source>
        <dbReference type="Proteomes" id="UP000789405"/>
    </source>
</evidence>
<evidence type="ECO:0000313" key="1">
    <source>
        <dbReference type="EMBL" id="CAG8806339.1"/>
    </source>
</evidence>
<protein>
    <submittedName>
        <fullName evidence="1">5240_t:CDS:1</fullName>
    </submittedName>
</protein>
<accession>A0A9N9K1N0</accession>
<dbReference type="Proteomes" id="UP000789405">
    <property type="component" value="Unassembled WGS sequence"/>
</dbReference>
<comment type="caution">
    <text evidence="1">The sequence shown here is derived from an EMBL/GenBank/DDBJ whole genome shotgun (WGS) entry which is preliminary data.</text>
</comment>
<dbReference type="EMBL" id="CAJVPY010041105">
    <property type="protein sequence ID" value="CAG8806339.1"/>
    <property type="molecule type" value="Genomic_DNA"/>
</dbReference>
<dbReference type="AlphaFoldDB" id="A0A9N9K1N0"/>
<name>A0A9N9K1N0_9GLOM</name>
<proteinExistence type="predicted"/>
<sequence length="71" mass="8453">SKVENIDRKFQLKIKRYLDKCNTNAGSWFYDIILLINISQNEIQVAFGEVVKNIYYYNDIKMNSDCKKILK</sequence>
<keyword evidence="2" id="KW-1185">Reference proteome</keyword>
<reference evidence="1" key="1">
    <citation type="submission" date="2021-06" db="EMBL/GenBank/DDBJ databases">
        <authorList>
            <person name="Kallberg Y."/>
            <person name="Tangrot J."/>
            <person name="Rosling A."/>
        </authorList>
    </citation>
    <scope>NUCLEOTIDE SEQUENCE</scope>
    <source>
        <strain evidence="1">MA453B</strain>
    </source>
</reference>
<dbReference type="OrthoDB" id="2329034at2759"/>